<dbReference type="InterPro" id="IPR037472">
    <property type="entry name" value="MBD8"/>
</dbReference>
<dbReference type="SMART" id="SM00355">
    <property type="entry name" value="ZnF_C2H2"/>
    <property type="match status" value="2"/>
</dbReference>
<protein>
    <recommendedName>
        <fullName evidence="12">Methyl-CpG-binding domain-containing protein 8</fullName>
    </recommendedName>
</protein>
<feature type="compositionally biased region" description="Polar residues" evidence="7">
    <location>
        <begin position="1"/>
        <end position="12"/>
    </location>
</feature>
<dbReference type="EMBL" id="JBJUIK010000014">
    <property type="protein sequence ID" value="KAL3504748.1"/>
    <property type="molecule type" value="Genomic_DNA"/>
</dbReference>
<dbReference type="InterPro" id="IPR013087">
    <property type="entry name" value="Znf_C2H2_type"/>
</dbReference>
<feature type="region of interest" description="Disordered" evidence="7">
    <location>
        <begin position="98"/>
        <end position="123"/>
    </location>
</feature>
<evidence type="ECO:0000256" key="1">
    <source>
        <dbReference type="ARBA" id="ARBA00004123"/>
    </source>
</evidence>
<feature type="domain" description="C2H2-type" evidence="8">
    <location>
        <begin position="489"/>
        <end position="516"/>
    </location>
</feature>
<evidence type="ECO:0000313" key="11">
    <source>
        <dbReference type="Proteomes" id="UP001630127"/>
    </source>
</evidence>
<dbReference type="GO" id="GO:0008270">
    <property type="term" value="F:zinc ion binding"/>
    <property type="evidence" value="ECO:0007669"/>
    <property type="project" value="UniProtKB-KW"/>
</dbReference>
<dbReference type="Gene3D" id="3.30.160.60">
    <property type="entry name" value="Classic Zinc Finger"/>
    <property type="match status" value="1"/>
</dbReference>
<dbReference type="PANTHER" id="PTHR37701:SF17">
    <property type="entry name" value="METHYL BINDING DOMAIN117"/>
    <property type="match status" value="1"/>
</dbReference>
<evidence type="ECO:0008006" key="12">
    <source>
        <dbReference type="Google" id="ProtNLM"/>
    </source>
</evidence>
<evidence type="ECO:0000259" key="8">
    <source>
        <dbReference type="PROSITE" id="PS50157"/>
    </source>
</evidence>
<feature type="compositionally biased region" description="Basic residues" evidence="7">
    <location>
        <begin position="103"/>
        <end position="112"/>
    </location>
</feature>
<dbReference type="PROSITE" id="PS50982">
    <property type="entry name" value="MBD"/>
    <property type="match status" value="1"/>
</dbReference>
<dbReference type="Proteomes" id="UP001630127">
    <property type="component" value="Unassembled WGS sequence"/>
</dbReference>
<keyword evidence="11" id="KW-1185">Reference proteome</keyword>
<dbReference type="Gene3D" id="3.30.890.10">
    <property type="entry name" value="Methyl-cpg-binding Protein 2, Chain A"/>
    <property type="match status" value="1"/>
</dbReference>
<evidence type="ECO:0000313" key="10">
    <source>
        <dbReference type="EMBL" id="KAL3504748.1"/>
    </source>
</evidence>
<dbReference type="SUPFAM" id="SSF54171">
    <property type="entry name" value="DNA-binding domain"/>
    <property type="match status" value="1"/>
</dbReference>
<name>A0ABD2YBC2_9GENT</name>
<comment type="caution">
    <text evidence="10">The sequence shown here is derived from an EMBL/GenBank/DDBJ whole genome shotgun (WGS) entry which is preliminary data.</text>
</comment>
<reference evidence="10 11" key="1">
    <citation type="submission" date="2024-11" db="EMBL/GenBank/DDBJ databases">
        <title>A near-complete genome assembly of Cinchona calisaya.</title>
        <authorList>
            <person name="Lian D.C."/>
            <person name="Zhao X.W."/>
            <person name="Wei L."/>
        </authorList>
    </citation>
    <scope>NUCLEOTIDE SEQUENCE [LARGE SCALE GENOMIC DNA]</scope>
    <source>
        <tissue evidence="10">Nenye</tissue>
    </source>
</reference>
<dbReference type="PROSITE" id="PS00028">
    <property type="entry name" value="ZINC_FINGER_C2H2_1"/>
    <property type="match status" value="2"/>
</dbReference>
<proteinExistence type="predicted"/>
<accession>A0ABD2YBC2</accession>
<keyword evidence="5" id="KW-0539">Nucleus</keyword>
<feature type="domain" description="C2H2-type" evidence="8">
    <location>
        <begin position="444"/>
        <end position="472"/>
    </location>
</feature>
<evidence type="ECO:0000256" key="6">
    <source>
        <dbReference type="PROSITE-ProRule" id="PRU00042"/>
    </source>
</evidence>
<keyword evidence="6" id="KW-0862">Zinc</keyword>
<dbReference type="PANTHER" id="PTHR37701">
    <property type="entry name" value="METHYL-CPG-BINDING DOMAIN-CONTAINING PROTEIN 8"/>
    <property type="match status" value="1"/>
</dbReference>
<evidence type="ECO:0000259" key="9">
    <source>
        <dbReference type="PROSITE" id="PS50982"/>
    </source>
</evidence>
<dbReference type="InterPro" id="IPR001739">
    <property type="entry name" value="Methyl_CpG_DNA-bd"/>
</dbReference>
<comment type="subcellular location">
    <subcellularLocation>
        <location evidence="1">Nucleus</location>
    </subcellularLocation>
</comment>
<dbReference type="PROSITE" id="PS50157">
    <property type="entry name" value="ZINC_FINGER_C2H2_2"/>
    <property type="match status" value="2"/>
</dbReference>
<dbReference type="InterPro" id="IPR016177">
    <property type="entry name" value="DNA-bd_dom_sf"/>
</dbReference>
<keyword evidence="6" id="KW-0479">Metal-binding</keyword>
<evidence type="ECO:0000256" key="7">
    <source>
        <dbReference type="SAM" id="MobiDB-lite"/>
    </source>
</evidence>
<keyword evidence="2" id="KW-0805">Transcription regulation</keyword>
<organism evidence="10 11">
    <name type="scientific">Cinchona calisaya</name>
    <dbReference type="NCBI Taxonomy" id="153742"/>
    <lineage>
        <taxon>Eukaryota</taxon>
        <taxon>Viridiplantae</taxon>
        <taxon>Streptophyta</taxon>
        <taxon>Embryophyta</taxon>
        <taxon>Tracheophyta</taxon>
        <taxon>Spermatophyta</taxon>
        <taxon>Magnoliopsida</taxon>
        <taxon>eudicotyledons</taxon>
        <taxon>Gunneridae</taxon>
        <taxon>Pentapetalae</taxon>
        <taxon>asterids</taxon>
        <taxon>lamiids</taxon>
        <taxon>Gentianales</taxon>
        <taxon>Rubiaceae</taxon>
        <taxon>Cinchonoideae</taxon>
        <taxon>Cinchoneae</taxon>
        <taxon>Cinchona</taxon>
    </lineage>
</organism>
<sequence>MATATVDSTITTEGGAAAAASNEPPLQVDSLPTVDLSLLSQSELYSLSLCSPLTFDPLRCDDVVIPKIDRSVFNESAGSRKQTYSRLRLAPASAVAAASPASLRRRTPHLRHTSNLPHQYLDSSPEKAENHQILALLKQLFGLDSSTCANDDRNEELVPIRVDYSHSVPQLFSQSANDLHLVPQSANVGLTGLKRKRGRPRKNENAVVLFENKVVESHCDNANVVSVMNSPMDNAIVANENVEDRDKEDRDKEIMNRDGIEVDLFALGAMEDPYEQELRRRTEGMGTEEQLLEFLRGLNGQWGSRRKKRRIVDASEFANALPKGWALLLSVKKKAGHAWLFCRRYISPNGRQFVSCKEISSYLLSLHGIQGSNQLTCTQSNADSETANSMAFVSAVGQAVIEEKIEMNPVSQISPSIASIPGNFEVEVTLKTEELPAVQVGEVLHCEKCNLTFERQDDFLQHQISSHRRRRSKGGESITDGVIIKEGKFECQFCHKTFLERHRYNGHVGAHVRNQVKCSDGIQATDVKESVGTGSFDFIPPGSMGKTSIGSENNIVAEIPTANAADVLNSYLSQSSDKKNGDLKESNSIVGKVEEVMGSDALKIKLCVNSEAVLPNKGNNNFCGTSGGASVVTGGTEVGQNNKSCDLQGVRSVSCSPVLLDQTPSTTEKSMMEFSVNPEEPQCKTVPGSDLHGSNENEVSCGIDLDDGDLSHTVMELTHEDNKFIANVSISDFDKKHDELDVSIGIGDQQHQKSEDHLLRNVDDADGKSIHTVSGSDQDIGSNYSVLAPFGDKEKCDNVLNYVLPSTDSRAVGQQHNKMYAGAGNTPELNKDSSTGLQEERDIGNCTVLPSWNEQVNFNEEYNNEVSACFIDGHGQPKASESSLLSLSPFEVNCGVEQYVDGLSARQMEEPKVDDVQNVRNNEFFPFSDSSNPIDMDAMTSSKYERRPEFRSFFPSANAGENTATFHSNLAEESGKQSSESVFLAQSFSAEASHEGYNINKIFAPQVDVRKLNNTGNSKNHDLCLASDNGASSNSVQLGRYPAESFDVQSGIKQMFGVQSNLNNVAHIGLENPRETRSFGIDLHDSAFSDRTCEFDSNFNMIYQDKVWEAPKIDEVGNSSNKFMVGFDGSNPQPVEDVMSGSIWRTGEENLLQAGTSIPLVQSSNSFRTFDIFSEKGGLFGVNQKYEGGTGFEGSRLGRSEPVEYSFMTTQSSNSIPGESKGLSYEVNTGQGFEHSFWLGKDALMSNVTDQNQVSTVCVWCRNEFYQDPIPSEAQTGAIGSMCPACSSKVSQFNVL</sequence>
<evidence type="ECO:0000256" key="2">
    <source>
        <dbReference type="ARBA" id="ARBA00023015"/>
    </source>
</evidence>
<keyword evidence="6" id="KW-0863">Zinc-finger</keyword>
<dbReference type="Pfam" id="PF01429">
    <property type="entry name" value="MBD"/>
    <property type="match status" value="1"/>
</dbReference>
<evidence type="ECO:0000256" key="3">
    <source>
        <dbReference type="ARBA" id="ARBA00023125"/>
    </source>
</evidence>
<dbReference type="GO" id="GO:0003677">
    <property type="term" value="F:DNA binding"/>
    <property type="evidence" value="ECO:0007669"/>
    <property type="project" value="UniProtKB-KW"/>
</dbReference>
<feature type="domain" description="MBD" evidence="9">
    <location>
        <begin position="311"/>
        <end position="389"/>
    </location>
</feature>
<evidence type="ECO:0000256" key="4">
    <source>
        <dbReference type="ARBA" id="ARBA00023163"/>
    </source>
</evidence>
<feature type="region of interest" description="Disordered" evidence="7">
    <location>
        <begin position="1"/>
        <end position="26"/>
    </location>
</feature>
<gene>
    <name evidence="10" type="ORF">ACH5RR_034589</name>
</gene>
<dbReference type="GO" id="GO:0005634">
    <property type="term" value="C:nucleus"/>
    <property type="evidence" value="ECO:0007669"/>
    <property type="project" value="UniProtKB-SubCell"/>
</dbReference>
<keyword evidence="4" id="KW-0804">Transcription</keyword>
<keyword evidence="3" id="KW-0238">DNA-binding</keyword>
<evidence type="ECO:0000256" key="5">
    <source>
        <dbReference type="ARBA" id="ARBA00023242"/>
    </source>
</evidence>